<name>A0A2P5YPH7_GOSBA</name>
<sequence length="232" mass="26364">MPTLCFLLGRPAEMDDDKFKRRMKKMKRRYSNPTPAVLRITGSVVTMVLLLLTICCGFQLTIEPGRYRAIGARAFHVGISTIIFGFLFLIVGLSILADMLLNISEQLPELSGVHQGRQGSIWLFVLLNKQENLQKSCHFRESGYTTGDKDDVESNKARPGNCNHHVRDIVVLEDYFGEEMKNQNCQILKKDWFLAQSSHNNGEESSISCKLLCSYETSFKRQSTAFFTPKTQ</sequence>
<dbReference type="EMBL" id="KZ662920">
    <property type="protein sequence ID" value="PPS17495.1"/>
    <property type="molecule type" value="Genomic_DNA"/>
</dbReference>
<dbReference type="OrthoDB" id="996069at2759"/>
<keyword evidence="1" id="KW-1133">Transmembrane helix</keyword>
<keyword evidence="1" id="KW-0812">Transmembrane</keyword>
<accession>A0A2P5YPH7</accession>
<feature type="transmembrane region" description="Helical" evidence="1">
    <location>
        <begin position="38"/>
        <end position="62"/>
    </location>
</feature>
<feature type="transmembrane region" description="Helical" evidence="1">
    <location>
        <begin position="74"/>
        <end position="97"/>
    </location>
</feature>
<proteinExistence type="predicted"/>
<evidence type="ECO:0000313" key="3">
    <source>
        <dbReference type="Proteomes" id="UP000239757"/>
    </source>
</evidence>
<gene>
    <name evidence="2" type="ORF">GOBAR_AA03095</name>
</gene>
<evidence type="ECO:0000256" key="1">
    <source>
        <dbReference type="SAM" id="Phobius"/>
    </source>
</evidence>
<evidence type="ECO:0000313" key="2">
    <source>
        <dbReference type="EMBL" id="PPS17495.1"/>
    </source>
</evidence>
<reference evidence="2 3" key="1">
    <citation type="submission" date="2015-01" db="EMBL/GenBank/DDBJ databases">
        <title>Genome of allotetraploid Gossypium barbadense reveals genomic plasticity and fiber elongation in cotton evolution.</title>
        <authorList>
            <person name="Chen X."/>
            <person name="Liu X."/>
            <person name="Zhao B."/>
            <person name="Zheng H."/>
            <person name="Hu Y."/>
            <person name="Lu G."/>
            <person name="Yang C."/>
            <person name="Chen J."/>
            <person name="Shan C."/>
            <person name="Zhang L."/>
            <person name="Zhou Y."/>
            <person name="Wang L."/>
            <person name="Guo W."/>
            <person name="Bai Y."/>
            <person name="Ruan J."/>
            <person name="Shangguan X."/>
            <person name="Mao Y."/>
            <person name="Jiang J."/>
            <person name="Zhu Y."/>
            <person name="Lei J."/>
            <person name="Kang H."/>
            <person name="Chen S."/>
            <person name="He X."/>
            <person name="Wang R."/>
            <person name="Wang Y."/>
            <person name="Chen J."/>
            <person name="Wang L."/>
            <person name="Yu S."/>
            <person name="Wang B."/>
            <person name="Wei J."/>
            <person name="Song S."/>
            <person name="Lu X."/>
            <person name="Gao Z."/>
            <person name="Gu W."/>
            <person name="Deng X."/>
            <person name="Ma D."/>
            <person name="Wang S."/>
            <person name="Liang W."/>
            <person name="Fang L."/>
            <person name="Cai C."/>
            <person name="Zhu X."/>
            <person name="Zhou B."/>
            <person name="Zhang Y."/>
            <person name="Chen Z."/>
            <person name="Xu S."/>
            <person name="Zhu R."/>
            <person name="Wang S."/>
            <person name="Zhang T."/>
            <person name="Zhao G."/>
        </authorList>
    </citation>
    <scope>NUCLEOTIDE SEQUENCE [LARGE SCALE GENOMIC DNA]</scope>
    <source>
        <strain evidence="3">cv. Xinhai21</strain>
        <tissue evidence="2">Leaf</tissue>
    </source>
</reference>
<organism evidence="2 3">
    <name type="scientific">Gossypium barbadense</name>
    <name type="common">Sea Island cotton</name>
    <name type="synonym">Hibiscus barbadensis</name>
    <dbReference type="NCBI Taxonomy" id="3634"/>
    <lineage>
        <taxon>Eukaryota</taxon>
        <taxon>Viridiplantae</taxon>
        <taxon>Streptophyta</taxon>
        <taxon>Embryophyta</taxon>
        <taxon>Tracheophyta</taxon>
        <taxon>Spermatophyta</taxon>
        <taxon>Magnoliopsida</taxon>
        <taxon>eudicotyledons</taxon>
        <taxon>Gunneridae</taxon>
        <taxon>Pentapetalae</taxon>
        <taxon>rosids</taxon>
        <taxon>malvids</taxon>
        <taxon>Malvales</taxon>
        <taxon>Malvaceae</taxon>
        <taxon>Malvoideae</taxon>
        <taxon>Gossypium</taxon>
    </lineage>
</organism>
<dbReference type="AlphaFoldDB" id="A0A2P5YPH7"/>
<keyword evidence="1" id="KW-0472">Membrane</keyword>
<protein>
    <submittedName>
        <fullName evidence="2">Uncharacterized protein</fullName>
    </submittedName>
</protein>
<dbReference type="Proteomes" id="UP000239757">
    <property type="component" value="Unassembled WGS sequence"/>
</dbReference>